<dbReference type="AlphaFoldDB" id="A0A5C6BLY4"/>
<dbReference type="OrthoDB" id="127333at2"/>
<dbReference type="PANTHER" id="PTHR43737">
    <property type="entry name" value="BLL7424 PROTEIN"/>
    <property type="match status" value="1"/>
</dbReference>
<accession>A0A5C6BLY4</accession>
<protein>
    <recommendedName>
        <fullName evidence="3">Sulfatase</fullName>
    </recommendedName>
</protein>
<evidence type="ECO:0008006" key="3">
    <source>
        <dbReference type="Google" id="ProtNLM"/>
    </source>
</evidence>
<keyword evidence="2" id="KW-1185">Reference proteome</keyword>
<dbReference type="InterPro" id="IPR010869">
    <property type="entry name" value="DUF1501"/>
</dbReference>
<proteinExistence type="predicted"/>
<gene>
    <name evidence="1" type="ORF">CA54_19660</name>
</gene>
<organism evidence="1 2">
    <name type="scientific">Symmachiella macrocystis</name>
    <dbReference type="NCBI Taxonomy" id="2527985"/>
    <lineage>
        <taxon>Bacteria</taxon>
        <taxon>Pseudomonadati</taxon>
        <taxon>Planctomycetota</taxon>
        <taxon>Planctomycetia</taxon>
        <taxon>Planctomycetales</taxon>
        <taxon>Planctomycetaceae</taxon>
        <taxon>Symmachiella</taxon>
    </lineage>
</organism>
<dbReference type="EMBL" id="SJPP01000001">
    <property type="protein sequence ID" value="TWU13140.1"/>
    <property type="molecule type" value="Genomic_DNA"/>
</dbReference>
<dbReference type="SUPFAM" id="SSF53649">
    <property type="entry name" value="Alkaline phosphatase-like"/>
    <property type="match status" value="1"/>
</dbReference>
<dbReference type="RefSeq" id="WP_146370512.1">
    <property type="nucleotide sequence ID" value="NZ_SJPP01000001.1"/>
</dbReference>
<name>A0A5C6BLY4_9PLAN</name>
<comment type="caution">
    <text evidence="1">The sequence shown here is derived from an EMBL/GenBank/DDBJ whole genome shotgun (WGS) entry which is preliminary data.</text>
</comment>
<evidence type="ECO:0000313" key="1">
    <source>
        <dbReference type="EMBL" id="TWU13140.1"/>
    </source>
</evidence>
<reference evidence="1 2" key="1">
    <citation type="submission" date="2019-02" db="EMBL/GenBank/DDBJ databases">
        <title>Deep-cultivation of Planctomycetes and their phenomic and genomic characterization uncovers novel biology.</title>
        <authorList>
            <person name="Wiegand S."/>
            <person name="Jogler M."/>
            <person name="Boedeker C."/>
            <person name="Pinto D."/>
            <person name="Vollmers J."/>
            <person name="Rivas-Marin E."/>
            <person name="Kohn T."/>
            <person name="Peeters S.H."/>
            <person name="Heuer A."/>
            <person name="Rast P."/>
            <person name="Oberbeckmann S."/>
            <person name="Bunk B."/>
            <person name="Jeske O."/>
            <person name="Meyerdierks A."/>
            <person name="Storesund J.E."/>
            <person name="Kallscheuer N."/>
            <person name="Luecker S."/>
            <person name="Lage O.M."/>
            <person name="Pohl T."/>
            <person name="Merkel B.J."/>
            <person name="Hornburger P."/>
            <person name="Mueller R.-W."/>
            <person name="Bruemmer F."/>
            <person name="Labrenz M."/>
            <person name="Spormann A.M."/>
            <person name="Op Den Camp H."/>
            <person name="Overmann J."/>
            <person name="Amann R."/>
            <person name="Jetten M.S.M."/>
            <person name="Mascher T."/>
            <person name="Medema M.H."/>
            <person name="Devos D.P."/>
            <person name="Kaster A.-K."/>
            <person name="Ovreas L."/>
            <person name="Rohde M."/>
            <person name="Galperin M.Y."/>
            <person name="Jogler C."/>
        </authorList>
    </citation>
    <scope>NUCLEOTIDE SEQUENCE [LARGE SCALE GENOMIC DNA]</scope>
    <source>
        <strain evidence="1 2">CA54</strain>
    </source>
</reference>
<dbReference type="Pfam" id="PF07394">
    <property type="entry name" value="DUF1501"/>
    <property type="match status" value="1"/>
</dbReference>
<dbReference type="Proteomes" id="UP000320735">
    <property type="component" value="Unassembled WGS sequence"/>
</dbReference>
<dbReference type="PANTHER" id="PTHR43737:SF1">
    <property type="entry name" value="DUF1501 DOMAIN-CONTAINING PROTEIN"/>
    <property type="match status" value="1"/>
</dbReference>
<sequence length="455" mass="50102">MPENSSLFQAADRNRREILQVGFSGFLGMGLQNIVGAQRSASAADASHFGKVKSVIFVFLTGAPSHQDMWDLKPEAPAGIRGEFQPIDTNVPGIQISEHLPKLSQLADKYAIIRSMTHSLPSHEHGTHRMLTGINKEPVGSTHMASRRDFPCYASGLQYLHPRPDGLPTGVMLPTYLNNGYGFCGQNGGFLGGDYDPWHVTKDPNGKNFRIDELQLSQGVTVERLDNRQELLKSIDAQRRALDKATSVRDMSQRMKQAHNLLSGNSKFRDAFDMDGESAEMRDRYGRHAFGQSLLLSRRLVEAGVPIIQANMGSMNHWDTHGQNFKRLKETHLPPFDQGMTALVTDLEQRGLLDQTLIVATGEFGRTPQINANAGRDHWSRVFSAVFFGGGIHGGQVIGASDSMASDPATRGWYPADFGATIYSALGIDPESIIIDRLQRPHQLNAGAVIDPLYT</sequence>
<evidence type="ECO:0000313" key="2">
    <source>
        <dbReference type="Proteomes" id="UP000320735"/>
    </source>
</evidence>
<dbReference type="InterPro" id="IPR017850">
    <property type="entry name" value="Alkaline_phosphatase_core_sf"/>
</dbReference>